<evidence type="ECO:0000313" key="2">
    <source>
        <dbReference type="EMBL" id="KAJ1124140.1"/>
    </source>
</evidence>
<dbReference type="EMBL" id="JANPWB010000011">
    <property type="protein sequence ID" value="KAJ1124140.1"/>
    <property type="molecule type" value="Genomic_DNA"/>
</dbReference>
<sequence length="104" mass="12112">MEINLATLPTFKINDLRMLGRDRKISLGVTVKKEDQEKALRDGEEAKRPKTNLQRRGSLSAGRKKIKETSLMMKEQRTEYAHHSSFKECINIRKLKKLHFSEEA</sequence>
<protein>
    <submittedName>
        <fullName evidence="2">Uncharacterized protein</fullName>
    </submittedName>
</protein>
<feature type="region of interest" description="Disordered" evidence="1">
    <location>
        <begin position="36"/>
        <end position="63"/>
    </location>
</feature>
<evidence type="ECO:0000256" key="1">
    <source>
        <dbReference type="SAM" id="MobiDB-lite"/>
    </source>
</evidence>
<proteinExistence type="predicted"/>
<name>A0AAV7P7G1_PLEWA</name>
<dbReference type="Proteomes" id="UP001066276">
    <property type="component" value="Chromosome 7"/>
</dbReference>
<keyword evidence="3" id="KW-1185">Reference proteome</keyword>
<evidence type="ECO:0000313" key="3">
    <source>
        <dbReference type="Proteomes" id="UP001066276"/>
    </source>
</evidence>
<organism evidence="2 3">
    <name type="scientific">Pleurodeles waltl</name>
    <name type="common">Iberian ribbed newt</name>
    <dbReference type="NCBI Taxonomy" id="8319"/>
    <lineage>
        <taxon>Eukaryota</taxon>
        <taxon>Metazoa</taxon>
        <taxon>Chordata</taxon>
        <taxon>Craniata</taxon>
        <taxon>Vertebrata</taxon>
        <taxon>Euteleostomi</taxon>
        <taxon>Amphibia</taxon>
        <taxon>Batrachia</taxon>
        <taxon>Caudata</taxon>
        <taxon>Salamandroidea</taxon>
        <taxon>Salamandridae</taxon>
        <taxon>Pleurodelinae</taxon>
        <taxon>Pleurodeles</taxon>
    </lineage>
</organism>
<dbReference type="AlphaFoldDB" id="A0AAV7P7G1"/>
<gene>
    <name evidence="2" type="ORF">NDU88_002602</name>
</gene>
<reference evidence="2" key="1">
    <citation type="journal article" date="2022" name="bioRxiv">
        <title>Sequencing and chromosome-scale assembly of the giantPleurodeles waltlgenome.</title>
        <authorList>
            <person name="Brown T."/>
            <person name="Elewa A."/>
            <person name="Iarovenko S."/>
            <person name="Subramanian E."/>
            <person name="Araus A.J."/>
            <person name="Petzold A."/>
            <person name="Susuki M."/>
            <person name="Suzuki K.-i.T."/>
            <person name="Hayashi T."/>
            <person name="Toyoda A."/>
            <person name="Oliveira C."/>
            <person name="Osipova E."/>
            <person name="Leigh N.D."/>
            <person name="Simon A."/>
            <person name="Yun M.H."/>
        </authorList>
    </citation>
    <scope>NUCLEOTIDE SEQUENCE</scope>
    <source>
        <strain evidence="2">20211129_DDA</strain>
        <tissue evidence="2">Liver</tissue>
    </source>
</reference>
<feature type="compositionally biased region" description="Basic and acidic residues" evidence="1">
    <location>
        <begin position="36"/>
        <end position="48"/>
    </location>
</feature>
<comment type="caution">
    <text evidence="2">The sequence shown here is derived from an EMBL/GenBank/DDBJ whole genome shotgun (WGS) entry which is preliminary data.</text>
</comment>
<accession>A0AAV7P7G1</accession>